<feature type="non-terminal residue" evidence="2">
    <location>
        <position position="1"/>
    </location>
</feature>
<dbReference type="EMBL" id="MCFE01000258">
    <property type="protein sequence ID" value="ORX92820.1"/>
    <property type="molecule type" value="Genomic_DNA"/>
</dbReference>
<gene>
    <name evidence="2" type="ORF">K493DRAFT_316359</name>
</gene>
<dbReference type="InterPro" id="IPR000182">
    <property type="entry name" value="GNAT_dom"/>
</dbReference>
<dbReference type="InterPro" id="IPR016181">
    <property type="entry name" value="Acyl_CoA_acyltransferase"/>
</dbReference>
<comment type="caution">
    <text evidence="2">The sequence shown here is derived from an EMBL/GenBank/DDBJ whole genome shotgun (WGS) entry which is preliminary data.</text>
</comment>
<keyword evidence="2" id="KW-0808">Transferase</keyword>
<feature type="domain" description="N-acetyltransferase" evidence="1">
    <location>
        <begin position="4"/>
        <end position="147"/>
    </location>
</feature>
<evidence type="ECO:0000259" key="1">
    <source>
        <dbReference type="PROSITE" id="PS51186"/>
    </source>
</evidence>
<organism evidence="2 3">
    <name type="scientific">Basidiobolus meristosporus CBS 931.73</name>
    <dbReference type="NCBI Taxonomy" id="1314790"/>
    <lineage>
        <taxon>Eukaryota</taxon>
        <taxon>Fungi</taxon>
        <taxon>Fungi incertae sedis</taxon>
        <taxon>Zoopagomycota</taxon>
        <taxon>Entomophthoromycotina</taxon>
        <taxon>Basidiobolomycetes</taxon>
        <taxon>Basidiobolales</taxon>
        <taxon>Basidiobolaceae</taxon>
        <taxon>Basidiobolus</taxon>
    </lineage>
</organism>
<reference evidence="2 3" key="1">
    <citation type="submission" date="2016-07" db="EMBL/GenBank/DDBJ databases">
        <title>Pervasive Adenine N6-methylation of Active Genes in Fungi.</title>
        <authorList>
            <consortium name="DOE Joint Genome Institute"/>
            <person name="Mondo S.J."/>
            <person name="Dannebaum R.O."/>
            <person name="Kuo R.C."/>
            <person name="Labutti K."/>
            <person name="Haridas S."/>
            <person name="Kuo A."/>
            <person name="Salamov A."/>
            <person name="Ahrendt S.R."/>
            <person name="Lipzen A."/>
            <person name="Sullivan W."/>
            <person name="Andreopoulos W.B."/>
            <person name="Clum A."/>
            <person name="Lindquist E."/>
            <person name="Daum C."/>
            <person name="Ramamoorthy G.K."/>
            <person name="Gryganskyi A."/>
            <person name="Culley D."/>
            <person name="Magnuson J.K."/>
            <person name="James T.Y."/>
            <person name="O'Malley M.A."/>
            <person name="Stajich J.E."/>
            <person name="Spatafora J.W."/>
            <person name="Visel A."/>
            <person name="Grigoriev I.V."/>
        </authorList>
    </citation>
    <scope>NUCLEOTIDE SEQUENCE [LARGE SCALE GENOMIC DNA]</scope>
    <source>
        <strain evidence="2 3">CBS 931.73</strain>
    </source>
</reference>
<dbReference type="AlphaFoldDB" id="A0A1Y1Y478"/>
<dbReference type="SUPFAM" id="SSF55729">
    <property type="entry name" value="Acyl-CoA N-acyltransferases (Nat)"/>
    <property type="match status" value="1"/>
</dbReference>
<proteinExistence type="predicted"/>
<dbReference type="PROSITE" id="PS51186">
    <property type="entry name" value="GNAT"/>
    <property type="match status" value="1"/>
</dbReference>
<dbReference type="CDD" id="cd04301">
    <property type="entry name" value="NAT_SF"/>
    <property type="match status" value="1"/>
</dbReference>
<dbReference type="Gene3D" id="3.40.630.30">
    <property type="match status" value="1"/>
</dbReference>
<dbReference type="OrthoDB" id="202470at2759"/>
<accession>A0A1Y1Y478</accession>
<dbReference type="InParanoid" id="A0A1Y1Y478"/>
<name>A0A1Y1Y478_9FUNG</name>
<sequence>MTVVQLRQETAADYDAVYNVNKLAFNGLDEADLVNRLRTSEAFVPELSLVAVENSTVVGYILFTKVTIGSYISLALAPLAVHPDCQKKGIGKLLVNEGHSRAKQLGYKSVIVLGHEHYYPKFGYLPATEWNIHSCFNAPVTHFRALELVPNGLENVSGEVIYAKEFFT</sequence>
<protein>
    <submittedName>
        <fullName evidence="2">Acyl-CoA N-acyltransferase</fullName>
    </submittedName>
</protein>
<evidence type="ECO:0000313" key="3">
    <source>
        <dbReference type="Proteomes" id="UP000193498"/>
    </source>
</evidence>
<evidence type="ECO:0000313" key="2">
    <source>
        <dbReference type="EMBL" id="ORX92820.1"/>
    </source>
</evidence>
<keyword evidence="2" id="KW-0012">Acyltransferase</keyword>
<dbReference type="Proteomes" id="UP000193498">
    <property type="component" value="Unassembled WGS sequence"/>
</dbReference>
<keyword evidence="3" id="KW-1185">Reference proteome</keyword>
<dbReference type="GO" id="GO:0016747">
    <property type="term" value="F:acyltransferase activity, transferring groups other than amino-acyl groups"/>
    <property type="evidence" value="ECO:0007669"/>
    <property type="project" value="InterPro"/>
</dbReference>
<dbReference type="Pfam" id="PF00583">
    <property type="entry name" value="Acetyltransf_1"/>
    <property type="match status" value="1"/>
</dbReference>